<comment type="catalytic activity">
    <reaction evidence="15">
        <text>a 3-O-[N-acetyl-alpha-neuraminyl-(2-&gt;3)-beta-D-galactosyl-(1-&gt;3)-N-acetyl-alpha-D-galactosaminyl]-L-threonyl-[protein] + CMP-N-acetyl-beta-neuraminate = a 3-O-{alpha-Neu5Ac-(2-&gt;3)-beta-D-Gal-(1-&gt;3)-[alpha-Neu5Ac-(2-&gt;6)]-alpha-D-GalNAc}-L-threonyl-[protein] + CMP + H(+)</text>
        <dbReference type="Rhea" id="RHEA:81659"/>
        <dbReference type="Rhea" id="RHEA-COMP:14417"/>
        <dbReference type="Rhea" id="RHEA-COMP:16763"/>
        <dbReference type="ChEBI" id="CHEBI:15378"/>
        <dbReference type="ChEBI" id="CHEBI:57812"/>
        <dbReference type="ChEBI" id="CHEBI:60377"/>
        <dbReference type="ChEBI" id="CHEBI:139598"/>
        <dbReference type="ChEBI" id="CHEBI:156398"/>
    </reaction>
    <physiologicalReaction direction="left-to-right" evidence="15">
        <dbReference type="Rhea" id="RHEA:81660"/>
    </physiologicalReaction>
</comment>
<evidence type="ECO:0000256" key="5">
    <source>
        <dbReference type="ARBA" id="ARBA00022679"/>
    </source>
</evidence>
<feature type="signal peptide" evidence="17">
    <location>
        <begin position="1"/>
        <end position="18"/>
    </location>
</feature>
<comment type="subcellular location">
    <subcellularLocation>
        <location evidence="1">Golgi apparatus membrane</location>
        <topology evidence="1">Single-pass type II membrane protein</topology>
    </subcellularLocation>
</comment>
<dbReference type="Pfam" id="PF00777">
    <property type="entry name" value="Glyco_transf_29"/>
    <property type="match status" value="1"/>
</dbReference>
<dbReference type="InParanoid" id="A0A674F3Y0"/>
<evidence type="ECO:0000256" key="12">
    <source>
        <dbReference type="ARBA" id="ARBA00023180"/>
    </source>
</evidence>
<evidence type="ECO:0000256" key="2">
    <source>
        <dbReference type="ARBA" id="ARBA00004922"/>
    </source>
</evidence>
<sequence>VTLCCLSVPFIFLSSVFCYSHRVCCSDSVESLCIYTPCVQRPVQNSPSGIPAMQIFTRPLLPTQLFIDRNQLSSVSEWNRLAHFNNPFGFMGYNLSLSLSLDLCLCVNISGMGNVIDACDFVFRMNGAVTAGFEHDVGSRTSVYVHTSFSIITSLGSLKKQGFRQTKITLTWNPHSIFFYLCVLIPQGSIDCNFLESLMKNRRIPAEKCNGWTLRSYYGGHFNKSSYYFLLPDYLRYIWTICIESHPPPANPSFTLLLLSVHHISGAYGFSTLDYKYPNYYYDKQHSPILFVVNHDYIKEMKTWK</sequence>
<keyword evidence="6" id="KW-0812">Transmembrane</keyword>
<keyword evidence="5" id="KW-0808">Transferase</keyword>
<dbReference type="PANTHER" id="PTHR45941:SF1">
    <property type="entry name" value="ALPHA-N-ACETYLGALACTOSAMINIDE ALPHA-2,6-SIALYLTRANSFERASE 1"/>
    <property type="match status" value="1"/>
</dbReference>
<keyword evidence="4" id="KW-0328">Glycosyltransferase</keyword>
<comment type="catalytic activity">
    <reaction evidence="13">
        <text>a beta-D-galactosyl-(1-&gt;3)-N-acetyl-alpha-D-galactosaminyl derivative + CMP-N-acetyl-beta-neuraminate = a beta-D-galactosyl-(1-&gt;3)-[N-acetyl-alpha-neuraminyl-(2-&gt;6)]-N-acetyl-alpha-D-galactosaminyl derivative + CMP + H(+)</text>
        <dbReference type="Rhea" id="RHEA:11136"/>
        <dbReference type="ChEBI" id="CHEBI:15378"/>
        <dbReference type="ChEBI" id="CHEBI:57812"/>
        <dbReference type="ChEBI" id="CHEBI:60377"/>
        <dbReference type="ChEBI" id="CHEBI:133470"/>
        <dbReference type="ChEBI" id="CHEBI:140764"/>
        <dbReference type="EC" id="2.4.3.3"/>
    </reaction>
    <physiologicalReaction direction="left-to-right" evidence="13">
        <dbReference type="Rhea" id="RHEA:11137"/>
    </physiologicalReaction>
</comment>
<comment type="similarity">
    <text evidence="3">Belongs to the glycosyltransferase 29 family.</text>
</comment>
<dbReference type="Proteomes" id="UP000472277">
    <property type="component" value="Chromosome 10"/>
</dbReference>
<evidence type="ECO:0000256" key="10">
    <source>
        <dbReference type="ARBA" id="ARBA00023136"/>
    </source>
</evidence>
<evidence type="ECO:0000313" key="18">
    <source>
        <dbReference type="Ensembl" id="ENSSTUP00000114692.1"/>
    </source>
</evidence>
<proteinExistence type="inferred from homology"/>
<accession>A0A674F3Y0</accession>
<evidence type="ECO:0000256" key="14">
    <source>
        <dbReference type="ARBA" id="ARBA00039109"/>
    </source>
</evidence>
<dbReference type="AlphaFoldDB" id="A0A674F3Y0"/>
<evidence type="ECO:0000256" key="9">
    <source>
        <dbReference type="ARBA" id="ARBA00023034"/>
    </source>
</evidence>
<reference evidence="18" key="2">
    <citation type="submission" date="2025-09" db="UniProtKB">
        <authorList>
            <consortium name="Ensembl"/>
        </authorList>
    </citation>
    <scope>IDENTIFICATION</scope>
</reference>
<evidence type="ECO:0000256" key="7">
    <source>
        <dbReference type="ARBA" id="ARBA00022968"/>
    </source>
</evidence>
<keyword evidence="9" id="KW-0333">Golgi apparatus</keyword>
<dbReference type="Ensembl" id="ENSSTUT00000122726.1">
    <property type="protein sequence ID" value="ENSSTUP00000114692.1"/>
    <property type="gene ID" value="ENSSTUG00000050554.1"/>
</dbReference>
<dbReference type="GO" id="GO:0001665">
    <property type="term" value="F:alpha-N-acetylgalactosaminide alpha-2,6-sialyltransferase activity"/>
    <property type="evidence" value="ECO:0007669"/>
    <property type="project" value="UniProtKB-EC"/>
</dbReference>
<comment type="catalytic activity">
    <reaction evidence="16">
        <text>a 3-O-[N-acetyl-alpha-D-galactosaminyl]-L-threonyl-[protein] + CMP-N-acetyl-beta-neuraminate = a 3-O-[N-acetyl-alpha-neuraminosyl-(2-&gt;6)-N-acetyl-alpha-D-galactosaminyl]-L-threonyl-[protein] + CMP + H(+)</text>
        <dbReference type="Rhea" id="RHEA:81643"/>
        <dbReference type="Rhea" id="RHEA-COMP:11689"/>
        <dbReference type="Rhea" id="RHEA-COMP:19720"/>
        <dbReference type="ChEBI" id="CHEBI:15378"/>
        <dbReference type="ChEBI" id="CHEBI:57812"/>
        <dbReference type="ChEBI" id="CHEBI:60377"/>
        <dbReference type="ChEBI" id="CHEBI:87075"/>
        <dbReference type="ChEBI" id="CHEBI:231970"/>
    </reaction>
    <physiologicalReaction direction="left-to-right" evidence="16">
        <dbReference type="Rhea" id="RHEA:81644"/>
    </physiologicalReaction>
</comment>
<dbReference type="GO" id="GO:0000139">
    <property type="term" value="C:Golgi membrane"/>
    <property type="evidence" value="ECO:0007669"/>
    <property type="project" value="UniProtKB-SubCell"/>
</dbReference>
<dbReference type="GeneTree" id="ENSGT00940000159930"/>
<reference evidence="18" key="1">
    <citation type="submission" date="2025-08" db="UniProtKB">
        <authorList>
            <consortium name="Ensembl"/>
        </authorList>
    </citation>
    <scope>IDENTIFICATION</scope>
</reference>
<dbReference type="OMA" id="YIFRMNG"/>
<evidence type="ECO:0000256" key="8">
    <source>
        <dbReference type="ARBA" id="ARBA00022989"/>
    </source>
</evidence>
<keyword evidence="10" id="KW-0472">Membrane</keyword>
<organism evidence="18 19">
    <name type="scientific">Salmo trutta</name>
    <name type="common">Brown trout</name>
    <dbReference type="NCBI Taxonomy" id="8032"/>
    <lineage>
        <taxon>Eukaryota</taxon>
        <taxon>Metazoa</taxon>
        <taxon>Chordata</taxon>
        <taxon>Craniata</taxon>
        <taxon>Vertebrata</taxon>
        <taxon>Euteleostomi</taxon>
        <taxon>Actinopterygii</taxon>
        <taxon>Neopterygii</taxon>
        <taxon>Teleostei</taxon>
        <taxon>Protacanthopterygii</taxon>
        <taxon>Salmoniformes</taxon>
        <taxon>Salmonidae</taxon>
        <taxon>Salmoninae</taxon>
        <taxon>Salmo</taxon>
    </lineage>
</organism>
<keyword evidence="7" id="KW-0735">Signal-anchor</keyword>
<dbReference type="Gene3D" id="3.90.1480.20">
    <property type="entry name" value="Glycosyl transferase family 29"/>
    <property type="match status" value="1"/>
</dbReference>
<evidence type="ECO:0000256" key="15">
    <source>
        <dbReference type="ARBA" id="ARBA00050664"/>
    </source>
</evidence>
<dbReference type="PANTHER" id="PTHR45941">
    <property type="entry name" value="ALPHA-N-ACETYLGALACTOSAMINIDE ALPHA-2,6-SIALYLTRANSFERASE 2-LIKE-RELATED"/>
    <property type="match status" value="1"/>
</dbReference>
<evidence type="ECO:0000256" key="16">
    <source>
        <dbReference type="ARBA" id="ARBA00052285"/>
    </source>
</evidence>
<evidence type="ECO:0000313" key="19">
    <source>
        <dbReference type="Proteomes" id="UP000472277"/>
    </source>
</evidence>
<name>A0A674F3Y0_SALTR</name>
<dbReference type="GO" id="GO:0009312">
    <property type="term" value="P:oligosaccharide biosynthetic process"/>
    <property type="evidence" value="ECO:0007669"/>
    <property type="project" value="TreeGrafter"/>
</dbReference>
<protein>
    <recommendedName>
        <fullName evidence="14">alpha-N-acetylgalactosaminide alpha-2,6-sialyltransferase</fullName>
        <ecNumber evidence="14">2.4.3.3</ecNumber>
    </recommendedName>
</protein>
<evidence type="ECO:0000256" key="17">
    <source>
        <dbReference type="SAM" id="SignalP"/>
    </source>
</evidence>
<evidence type="ECO:0000256" key="11">
    <source>
        <dbReference type="ARBA" id="ARBA00023157"/>
    </source>
</evidence>
<evidence type="ECO:0000256" key="13">
    <source>
        <dbReference type="ARBA" id="ARBA00036348"/>
    </source>
</evidence>
<evidence type="ECO:0000256" key="3">
    <source>
        <dbReference type="ARBA" id="ARBA00006003"/>
    </source>
</evidence>
<keyword evidence="8" id="KW-1133">Transmembrane helix</keyword>
<feature type="chain" id="PRO_5025428130" description="alpha-N-acetylgalactosaminide alpha-2,6-sialyltransferase" evidence="17">
    <location>
        <begin position="19"/>
        <end position="305"/>
    </location>
</feature>
<keyword evidence="19" id="KW-1185">Reference proteome</keyword>
<keyword evidence="17" id="KW-0732">Signal</keyword>
<keyword evidence="12" id="KW-0325">Glycoprotein</keyword>
<keyword evidence="11" id="KW-1015">Disulfide bond</keyword>
<dbReference type="InterPro" id="IPR001675">
    <property type="entry name" value="Glyco_trans_29"/>
</dbReference>
<dbReference type="EC" id="2.4.3.3" evidence="14"/>
<evidence type="ECO:0000256" key="4">
    <source>
        <dbReference type="ARBA" id="ARBA00022676"/>
    </source>
</evidence>
<evidence type="ECO:0000256" key="6">
    <source>
        <dbReference type="ARBA" id="ARBA00022692"/>
    </source>
</evidence>
<evidence type="ECO:0000256" key="1">
    <source>
        <dbReference type="ARBA" id="ARBA00004323"/>
    </source>
</evidence>
<dbReference type="InterPro" id="IPR038578">
    <property type="entry name" value="GT29-like_sf"/>
</dbReference>
<comment type="pathway">
    <text evidence="2">Protein modification; protein glycosylation.</text>
</comment>